<organism evidence="1 2">
    <name type="scientific">Gymnopilus junonius</name>
    <name type="common">Spectacular rustgill mushroom</name>
    <name type="synonym">Gymnopilus spectabilis subsp. junonius</name>
    <dbReference type="NCBI Taxonomy" id="109634"/>
    <lineage>
        <taxon>Eukaryota</taxon>
        <taxon>Fungi</taxon>
        <taxon>Dikarya</taxon>
        <taxon>Basidiomycota</taxon>
        <taxon>Agaricomycotina</taxon>
        <taxon>Agaricomycetes</taxon>
        <taxon>Agaricomycetidae</taxon>
        <taxon>Agaricales</taxon>
        <taxon>Agaricineae</taxon>
        <taxon>Hymenogastraceae</taxon>
        <taxon>Gymnopilus</taxon>
    </lineage>
</organism>
<comment type="caution">
    <text evidence="1">The sequence shown here is derived from an EMBL/GenBank/DDBJ whole genome shotgun (WGS) entry which is preliminary data.</text>
</comment>
<keyword evidence="2" id="KW-1185">Reference proteome</keyword>
<gene>
    <name evidence="1" type="ORF">CPB84DRAFT_1786686</name>
</gene>
<accession>A0A9P5NIV2</accession>
<dbReference type="OrthoDB" id="9978173at2759"/>
<evidence type="ECO:0000313" key="1">
    <source>
        <dbReference type="EMBL" id="KAF8887882.1"/>
    </source>
</evidence>
<dbReference type="PANTHER" id="PTHR31252">
    <property type="entry name" value="DUF4419 DOMAIN-CONTAINING PROTEIN"/>
    <property type="match status" value="1"/>
</dbReference>
<proteinExistence type="predicted"/>
<dbReference type="PANTHER" id="PTHR31252:SF11">
    <property type="entry name" value="DUF4419 DOMAIN-CONTAINING PROTEIN"/>
    <property type="match status" value="1"/>
</dbReference>
<sequence length="98" mass="11128">MPVHFTVSDHDANPVESLDEFHAPTSSKDLLAHIWGRKSKTVAWQEILQAFLVDPDFSTMHAKHNGFVDTVISAYNEHHHLVLRPDDVWIAISGQLNF</sequence>
<reference evidence="1" key="1">
    <citation type="submission" date="2020-11" db="EMBL/GenBank/DDBJ databases">
        <authorList>
            <consortium name="DOE Joint Genome Institute"/>
            <person name="Ahrendt S."/>
            <person name="Riley R."/>
            <person name="Andreopoulos W."/>
            <person name="LaButti K."/>
            <person name="Pangilinan J."/>
            <person name="Ruiz-duenas F.J."/>
            <person name="Barrasa J.M."/>
            <person name="Sanchez-Garcia M."/>
            <person name="Camarero S."/>
            <person name="Miyauchi S."/>
            <person name="Serrano A."/>
            <person name="Linde D."/>
            <person name="Babiker R."/>
            <person name="Drula E."/>
            <person name="Ayuso-Fernandez I."/>
            <person name="Pacheco R."/>
            <person name="Padilla G."/>
            <person name="Ferreira P."/>
            <person name="Barriuso J."/>
            <person name="Kellner H."/>
            <person name="Castanera R."/>
            <person name="Alfaro M."/>
            <person name="Ramirez L."/>
            <person name="Pisabarro A.G."/>
            <person name="Kuo A."/>
            <person name="Tritt A."/>
            <person name="Lipzen A."/>
            <person name="He G."/>
            <person name="Yan M."/>
            <person name="Ng V."/>
            <person name="Cullen D."/>
            <person name="Martin F."/>
            <person name="Rosso M.-N."/>
            <person name="Henrissat B."/>
            <person name="Hibbett D."/>
            <person name="Martinez A.T."/>
            <person name="Grigoriev I.V."/>
        </authorList>
    </citation>
    <scope>NUCLEOTIDE SEQUENCE</scope>
    <source>
        <strain evidence="1">AH 44721</strain>
    </source>
</reference>
<dbReference type="Proteomes" id="UP000724874">
    <property type="component" value="Unassembled WGS sequence"/>
</dbReference>
<dbReference type="EMBL" id="JADNYJ010000088">
    <property type="protein sequence ID" value="KAF8887882.1"/>
    <property type="molecule type" value="Genomic_DNA"/>
</dbReference>
<evidence type="ECO:0000313" key="2">
    <source>
        <dbReference type="Proteomes" id="UP000724874"/>
    </source>
</evidence>
<name>A0A9P5NIV2_GYMJU</name>
<protein>
    <submittedName>
        <fullName evidence="1">Uncharacterized protein</fullName>
    </submittedName>
</protein>
<dbReference type="Pfam" id="PF14388">
    <property type="entry name" value="DUF4419"/>
    <property type="match status" value="1"/>
</dbReference>
<dbReference type="InterPro" id="IPR025533">
    <property type="entry name" value="DUF4419"/>
</dbReference>
<dbReference type="AlphaFoldDB" id="A0A9P5NIV2"/>